<keyword evidence="1" id="KW-0012">Acyltransferase</keyword>
<dbReference type="SUPFAM" id="SSF56235">
    <property type="entry name" value="N-terminal nucleophile aminohydrolases (Ntn hydrolases)"/>
    <property type="match status" value="1"/>
</dbReference>
<dbReference type="PRINTS" id="PR01210">
    <property type="entry name" value="GGTRANSPTASE"/>
</dbReference>
<dbReference type="InterPro" id="IPR052896">
    <property type="entry name" value="GGT-like_enzyme"/>
</dbReference>
<dbReference type="Gene3D" id="3.60.20.40">
    <property type="match status" value="1"/>
</dbReference>
<gene>
    <name evidence="1" type="primary">ywrD_3</name>
    <name evidence="1" type="ORF">BkAM31D_21880</name>
</gene>
<dbReference type="KEGG" id="bkw:BkAM31D_21880"/>
<keyword evidence="1" id="KW-0808">Transferase</keyword>
<dbReference type="PANTHER" id="PTHR43881">
    <property type="entry name" value="GAMMA-GLUTAMYLTRANSPEPTIDASE (AFU_ORTHOLOGUE AFUA_4G13580)"/>
    <property type="match status" value="1"/>
</dbReference>
<dbReference type="Pfam" id="PF01019">
    <property type="entry name" value="G_glu_transpept"/>
    <property type="match status" value="1"/>
</dbReference>
<dbReference type="GO" id="GO:0103068">
    <property type="term" value="F:leukotriene C4 gamma-glutamyl transferase activity"/>
    <property type="evidence" value="ECO:0007669"/>
    <property type="project" value="UniProtKB-EC"/>
</dbReference>
<proteinExistence type="predicted"/>
<dbReference type="PANTHER" id="PTHR43881:SF1">
    <property type="entry name" value="GAMMA-GLUTAMYLTRANSPEPTIDASE (AFU_ORTHOLOGUE AFUA_4G13580)"/>
    <property type="match status" value="1"/>
</dbReference>
<dbReference type="Proteomes" id="UP000193006">
    <property type="component" value="Chromosome"/>
</dbReference>
<dbReference type="STRING" id="199441.BkAM31D_21880"/>
<dbReference type="InterPro" id="IPR043137">
    <property type="entry name" value="GGT_ssub_C"/>
</dbReference>
<evidence type="ECO:0000313" key="2">
    <source>
        <dbReference type="Proteomes" id="UP000193006"/>
    </source>
</evidence>
<accession>A0A1X9MJ18</accession>
<keyword evidence="2" id="KW-1185">Reference proteome</keyword>
<sequence>MHFNPTYHPYSSFQTPVFAKNGMVATSQPLASQAGLDILKQGGNAIDAAIATAACLTVLEPTSNGIGGDAFALVWVKDQLYGLNGSGPSPQSISIEALKALGHERIPQFGWTPVTVPGAPASWAALSERFGTLPLIDVLQPAIQYAEEGYPVSPVLSKYWEEAYESYKTQLTDKQFHPWFDTFAPKGRAPKAGEIWRSPDHASTLRLIGETNAESFYLGELAAKIIAFSKLNNGFLDFVDLQTYKPEWVDPIKVNYRGYDVWEIPPNGQGLIALMALNILDKFEIKEKENLDTYHMQIEAMKLAFADGQQYITEHDKMPLSVDQLLSSAYAIERGRLITDKAQLPECGSPAYSGTVYLATADDQGNMVSFIQSNYKAFGSGLVVPGTGIALQNRGYNFSLDPNHANRLEPGKRTYHTIIPGFLTKDNKAVGPFGVMGGFMQPQGHLQVLMNTIDFGLHPQAALDSPRWQWIDNNTVEVEQTFPNHIAEALIRKGHNVKVNLDYGNFGRGKLSGKIQKAVSYAGDQNQEPTDLWPPGKKCAHDTRFYLNLRVMGSTNSKLHPTPIIITTNNIKNKKRTLSNRLGYKYCA</sequence>
<name>A0A1X9MJ18_9BACI</name>
<dbReference type="EMBL" id="CP020814">
    <property type="protein sequence ID" value="ARK32293.1"/>
    <property type="molecule type" value="Genomic_DNA"/>
</dbReference>
<protein>
    <submittedName>
        <fullName evidence="1">Putative gamma-glutamyltransferase YwrD</fullName>
        <ecNumber evidence="1">2.3.2.2</ecNumber>
    </submittedName>
</protein>
<dbReference type="AlphaFoldDB" id="A0A1X9MJ18"/>
<organism evidence="1 2">
    <name type="scientific">Halalkalibacter krulwichiae</name>
    <dbReference type="NCBI Taxonomy" id="199441"/>
    <lineage>
        <taxon>Bacteria</taxon>
        <taxon>Bacillati</taxon>
        <taxon>Bacillota</taxon>
        <taxon>Bacilli</taxon>
        <taxon>Bacillales</taxon>
        <taxon>Bacillaceae</taxon>
        <taxon>Halalkalibacter</taxon>
    </lineage>
</organism>
<reference evidence="1 2" key="1">
    <citation type="submission" date="2017-04" db="EMBL/GenBank/DDBJ databases">
        <title>Bacillus krulwichiae AM31D Genome sequencing and assembly.</title>
        <authorList>
            <person name="Krulwich T.A."/>
            <person name="Anastor L."/>
            <person name="Ehrlich R."/>
            <person name="Ehrlich G.D."/>
            <person name="Janto B."/>
        </authorList>
    </citation>
    <scope>NUCLEOTIDE SEQUENCE [LARGE SCALE GENOMIC DNA]</scope>
    <source>
        <strain evidence="1 2">AM31D</strain>
    </source>
</reference>
<dbReference type="EC" id="2.3.2.2" evidence="1"/>
<dbReference type="InterPro" id="IPR029055">
    <property type="entry name" value="Ntn_hydrolases_N"/>
</dbReference>
<evidence type="ECO:0000313" key="1">
    <source>
        <dbReference type="EMBL" id="ARK32293.1"/>
    </source>
</evidence>
<dbReference type="Gene3D" id="1.10.246.230">
    <property type="match status" value="1"/>
</dbReference>